<evidence type="ECO:0000313" key="14">
    <source>
        <dbReference type="EMBL" id="CAD7653608.1"/>
    </source>
</evidence>
<evidence type="ECO:0000256" key="8">
    <source>
        <dbReference type="PIRNR" id="PIRNR037938"/>
    </source>
</evidence>
<reference evidence="14" key="1">
    <citation type="submission" date="2020-11" db="EMBL/GenBank/DDBJ databases">
        <authorList>
            <person name="Tran Van P."/>
        </authorList>
    </citation>
    <scope>NUCLEOTIDE SEQUENCE</scope>
</reference>
<dbReference type="Proteomes" id="UP000728032">
    <property type="component" value="Unassembled WGS sequence"/>
</dbReference>
<dbReference type="GO" id="GO:0070403">
    <property type="term" value="F:NAD+ binding"/>
    <property type="evidence" value="ECO:0007669"/>
    <property type="project" value="UniProtKB-UniRule"/>
</dbReference>
<dbReference type="EMBL" id="OC921685">
    <property type="protein sequence ID" value="CAD7653608.1"/>
    <property type="molecule type" value="Genomic_DNA"/>
</dbReference>
<comment type="similarity">
    <text evidence="1 8">Belongs to the sirtuin family. Class I subfamily.</text>
</comment>
<dbReference type="PROSITE" id="PS50305">
    <property type="entry name" value="SIRTUIN"/>
    <property type="match status" value="1"/>
</dbReference>
<feature type="binding site" evidence="10">
    <location>
        <begin position="230"/>
        <end position="231"/>
    </location>
    <ligand>
        <name>NAD(+)</name>
        <dbReference type="ChEBI" id="CHEBI:57540"/>
    </ligand>
</feature>
<dbReference type="OrthoDB" id="420264at2759"/>
<evidence type="ECO:0000256" key="2">
    <source>
        <dbReference type="ARBA" id="ARBA00022679"/>
    </source>
</evidence>
<evidence type="ECO:0000256" key="11">
    <source>
        <dbReference type="PIRSR" id="PIRSR037938-3"/>
    </source>
</evidence>
<dbReference type="GO" id="GO:0017136">
    <property type="term" value="F:histone deacetylase activity, NAD-dependent"/>
    <property type="evidence" value="ECO:0007669"/>
    <property type="project" value="InterPro"/>
</dbReference>
<evidence type="ECO:0000256" key="7">
    <source>
        <dbReference type="ARBA" id="ARBA00048905"/>
    </source>
</evidence>
<dbReference type="EMBL" id="CAJPVJ010006860">
    <property type="protein sequence ID" value="CAG2170795.1"/>
    <property type="molecule type" value="Genomic_DNA"/>
</dbReference>
<dbReference type="GO" id="GO:0005634">
    <property type="term" value="C:nucleus"/>
    <property type="evidence" value="ECO:0007669"/>
    <property type="project" value="TreeGrafter"/>
</dbReference>
<dbReference type="Pfam" id="PF02146">
    <property type="entry name" value="SIR2"/>
    <property type="match status" value="1"/>
</dbReference>
<evidence type="ECO:0000256" key="6">
    <source>
        <dbReference type="ARBA" id="ARBA00048378"/>
    </source>
</evidence>
<dbReference type="EC" id="2.3.1.286" evidence="8"/>
<evidence type="ECO:0000256" key="1">
    <source>
        <dbReference type="ARBA" id="ARBA00006924"/>
    </source>
</evidence>
<dbReference type="Gene3D" id="3.30.1600.10">
    <property type="entry name" value="SIR2/SIRT2 'Small Domain"/>
    <property type="match status" value="1"/>
</dbReference>
<dbReference type="PANTHER" id="PTHR11085:SF6">
    <property type="entry name" value="NAD-DEPENDENT PROTEIN DEACETYLASE SIRTUIN-2"/>
    <property type="match status" value="1"/>
</dbReference>
<feature type="binding site" evidence="10">
    <location>
        <begin position="54"/>
        <end position="58"/>
    </location>
    <ligand>
        <name>NAD(+)</name>
        <dbReference type="ChEBI" id="CHEBI:57540"/>
    </ligand>
</feature>
<dbReference type="PIRSF" id="PIRSF037938">
    <property type="entry name" value="SIR2_euk"/>
    <property type="match status" value="1"/>
</dbReference>
<evidence type="ECO:0000259" key="13">
    <source>
        <dbReference type="PROSITE" id="PS50305"/>
    </source>
</evidence>
<evidence type="ECO:0000256" key="3">
    <source>
        <dbReference type="ARBA" id="ARBA00022723"/>
    </source>
</evidence>
<feature type="binding site" evidence="11 12">
    <location>
        <position position="192"/>
    </location>
    <ligand>
        <name>Zn(2+)</name>
        <dbReference type="ChEBI" id="CHEBI:29105"/>
    </ligand>
</feature>
<evidence type="ECO:0000256" key="10">
    <source>
        <dbReference type="PIRSR" id="PIRSR037938-2"/>
    </source>
</evidence>
<dbReference type="InterPro" id="IPR050134">
    <property type="entry name" value="NAD-dep_sirtuin_deacylases"/>
</dbReference>
<keyword evidence="15" id="KW-1185">Reference proteome</keyword>
<dbReference type="CDD" id="cd01408">
    <property type="entry name" value="SIRT1"/>
    <property type="match status" value="1"/>
</dbReference>
<feature type="binding site" evidence="11 12">
    <location>
        <position position="167"/>
    </location>
    <ligand>
        <name>Zn(2+)</name>
        <dbReference type="ChEBI" id="CHEBI:29105"/>
    </ligand>
</feature>
<feature type="binding site" evidence="11 12">
    <location>
        <position position="164"/>
    </location>
    <ligand>
        <name>Zn(2+)</name>
        <dbReference type="ChEBI" id="CHEBI:29105"/>
    </ligand>
</feature>
<organism evidence="14">
    <name type="scientific">Oppiella nova</name>
    <dbReference type="NCBI Taxonomy" id="334625"/>
    <lineage>
        <taxon>Eukaryota</taxon>
        <taxon>Metazoa</taxon>
        <taxon>Ecdysozoa</taxon>
        <taxon>Arthropoda</taxon>
        <taxon>Chelicerata</taxon>
        <taxon>Arachnida</taxon>
        <taxon>Acari</taxon>
        <taxon>Acariformes</taxon>
        <taxon>Sarcoptiformes</taxon>
        <taxon>Oribatida</taxon>
        <taxon>Brachypylina</taxon>
        <taxon>Oppioidea</taxon>
        <taxon>Oppiidae</taxon>
        <taxon>Oppiella</taxon>
    </lineage>
</organism>
<feature type="binding site" evidence="10">
    <location>
        <begin position="136"/>
        <end position="139"/>
    </location>
    <ligand>
        <name>NAD(+)</name>
        <dbReference type="ChEBI" id="CHEBI:57540"/>
    </ligand>
</feature>
<keyword evidence="2 8" id="KW-0808">Transferase</keyword>
<dbReference type="InterPro" id="IPR017328">
    <property type="entry name" value="Sirtuin_class_I"/>
</dbReference>
<name>A0A7R9M7A4_9ACAR</name>
<dbReference type="InterPro" id="IPR026591">
    <property type="entry name" value="Sirtuin_cat_small_dom_sf"/>
</dbReference>
<sequence length="321" mass="36121">MMDKLTKIFATNFKFNESEEKVNVEKVLDETTVDGVVKYIKSGKCKNIVVMVGAGISTGAGIPDFRSPGSGLYDNLSKYKLPSPECMFDIGFFRENPDPFFDLAKQLFPGSFNPTPSHRFLKLLNDKGLLLRLYTQNIDTLERIAGVPDEKLVEAHGTFHTSHCIDCNKQYTLEWMREKIFGDSFVPKCEKCKATVKPDIVFFGERLPQRFFMLAEEDFDKCDLLIIIGTSLTVQPFAGLIDTVSPKTPRLLINKTKCGQSSQLARLLGMGSGLDFDSENNYRDVLLLEDCDKGCQQLADALGWAQDLKLLCAPEGRREWL</sequence>
<dbReference type="AlphaFoldDB" id="A0A7R9M7A4"/>
<protein>
    <recommendedName>
        <fullName evidence="8">NAD-dependent protein deacetylase</fullName>
        <ecNumber evidence="8">2.3.1.286</ecNumber>
    </recommendedName>
</protein>
<comment type="catalytic activity">
    <reaction evidence="7">
        <text>N(6)-tetradecanoyl-L-lysyl-[protein] + NAD(+) + H2O = 2''-O-tetradecanoyl-ADP-D-ribose + nicotinamide + L-lysyl-[protein]</text>
        <dbReference type="Rhea" id="RHEA:70567"/>
        <dbReference type="Rhea" id="RHEA-COMP:9752"/>
        <dbReference type="Rhea" id="RHEA-COMP:15437"/>
        <dbReference type="ChEBI" id="CHEBI:15377"/>
        <dbReference type="ChEBI" id="CHEBI:17154"/>
        <dbReference type="ChEBI" id="CHEBI:29969"/>
        <dbReference type="ChEBI" id="CHEBI:57540"/>
        <dbReference type="ChEBI" id="CHEBI:141129"/>
        <dbReference type="ChEBI" id="CHEBI:189674"/>
    </reaction>
    <physiologicalReaction direction="left-to-right" evidence="7">
        <dbReference type="Rhea" id="RHEA:70568"/>
    </physiologicalReaction>
</comment>
<evidence type="ECO:0000256" key="9">
    <source>
        <dbReference type="PIRSR" id="PIRSR037938-1"/>
    </source>
</evidence>
<dbReference type="PANTHER" id="PTHR11085">
    <property type="entry name" value="NAD-DEPENDENT PROTEIN DEACYLASE SIRTUIN-5, MITOCHONDRIAL-RELATED"/>
    <property type="match status" value="1"/>
</dbReference>
<gene>
    <name evidence="14" type="ORF">ONB1V03_LOCUS10261</name>
</gene>
<evidence type="ECO:0000313" key="15">
    <source>
        <dbReference type="Proteomes" id="UP000728032"/>
    </source>
</evidence>
<evidence type="ECO:0000256" key="5">
    <source>
        <dbReference type="ARBA" id="ARBA00023027"/>
    </source>
</evidence>
<keyword evidence="5 8" id="KW-0520">NAD</keyword>
<dbReference type="InterPro" id="IPR026590">
    <property type="entry name" value="Ssirtuin_cat_dom"/>
</dbReference>
<feature type="binding site" evidence="11 12">
    <location>
        <position position="189"/>
    </location>
    <ligand>
        <name>Zn(2+)</name>
        <dbReference type="ChEBI" id="CHEBI:29105"/>
    </ligand>
</feature>
<evidence type="ECO:0000256" key="12">
    <source>
        <dbReference type="PROSITE-ProRule" id="PRU00236"/>
    </source>
</evidence>
<dbReference type="GO" id="GO:0008270">
    <property type="term" value="F:zinc ion binding"/>
    <property type="evidence" value="ECO:0007669"/>
    <property type="project" value="UniProtKB-UniRule"/>
</dbReference>
<comment type="catalytic activity">
    <reaction evidence="8">
        <text>N(6)-acetyl-L-lysyl-[protein] + NAD(+) + H2O = 2''-O-acetyl-ADP-D-ribose + nicotinamide + L-lysyl-[protein]</text>
        <dbReference type="Rhea" id="RHEA:43636"/>
        <dbReference type="Rhea" id="RHEA-COMP:9752"/>
        <dbReference type="Rhea" id="RHEA-COMP:10731"/>
        <dbReference type="ChEBI" id="CHEBI:15377"/>
        <dbReference type="ChEBI" id="CHEBI:17154"/>
        <dbReference type="ChEBI" id="CHEBI:29969"/>
        <dbReference type="ChEBI" id="CHEBI:57540"/>
        <dbReference type="ChEBI" id="CHEBI:61930"/>
        <dbReference type="ChEBI" id="CHEBI:83767"/>
        <dbReference type="EC" id="2.3.1.286"/>
    </reaction>
</comment>
<dbReference type="InterPro" id="IPR029035">
    <property type="entry name" value="DHS-like_NAD/FAD-binding_dom"/>
</dbReference>
<proteinExistence type="inferred from homology"/>
<feature type="binding site" evidence="10">
    <location>
        <begin position="64"/>
        <end position="66"/>
    </location>
    <ligand>
        <name>NAD(+)</name>
        <dbReference type="ChEBI" id="CHEBI:57540"/>
    </ligand>
</feature>
<dbReference type="InterPro" id="IPR003000">
    <property type="entry name" value="Sirtuin"/>
</dbReference>
<keyword evidence="3 8" id="KW-0479">Metal-binding</keyword>
<accession>A0A7R9M7A4</accession>
<comment type="catalytic activity">
    <reaction evidence="6">
        <text>N(6)-hexadecanoyl-L-lysyl-[protein] + NAD(+) + H2O = 2''-O-hexadecanoyl-ADP-D-ribose + nicotinamide + L-lysyl-[protein]</text>
        <dbReference type="Rhea" id="RHEA:70563"/>
        <dbReference type="Rhea" id="RHEA-COMP:9752"/>
        <dbReference type="Rhea" id="RHEA-COMP:14175"/>
        <dbReference type="ChEBI" id="CHEBI:15377"/>
        <dbReference type="ChEBI" id="CHEBI:17154"/>
        <dbReference type="ChEBI" id="CHEBI:29969"/>
        <dbReference type="ChEBI" id="CHEBI:57540"/>
        <dbReference type="ChEBI" id="CHEBI:138936"/>
        <dbReference type="ChEBI" id="CHEBI:189673"/>
    </reaction>
    <physiologicalReaction direction="left-to-right" evidence="6">
        <dbReference type="Rhea" id="RHEA:70564"/>
    </physiologicalReaction>
</comment>
<dbReference type="SUPFAM" id="SSF52467">
    <property type="entry name" value="DHS-like NAD/FAD-binding domain"/>
    <property type="match status" value="1"/>
</dbReference>
<feature type="binding site" evidence="10">
    <location>
        <position position="291"/>
    </location>
    <ligand>
        <name>NAD(+)</name>
        <dbReference type="ChEBI" id="CHEBI:57540"/>
    </ligand>
</feature>
<dbReference type="Gene3D" id="3.40.50.1220">
    <property type="entry name" value="TPP-binding domain"/>
    <property type="match status" value="1"/>
</dbReference>
<feature type="active site" description="Proton acceptor" evidence="9 12">
    <location>
        <position position="156"/>
    </location>
</feature>
<comment type="cofactor">
    <cofactor evidence="11">
        <name>Zn(2+)</name>
        <dbReference type="ChEBI" id="CHEBI:29105"/>
    </cofactor>
    <text evidence="11">Binds 1 zinc ion per subunit.</text>
</comment>
<keyword evidence="4 8" id="KW-0862">Zinc</keyword>
<feature type="domain" description="Deacetylase sirtuin-type" evidence="13">
    <location>
        <begin position="26"/>
        <end position="305"/>
    </location>
</feature>
<evidence type="ECO:0000256" key="4">
    <source>
        <dbReference type="ARBA" id="ARBA00022833"/>
    </source>
</evidence>